<organism evidence="1 2">
    <name type="scientific">Aspergillus versicolor CBS 583.65</name>
    <dbReference type="NCBI Taxonomy" id="1036611"/>
    <lineage>
        <taxon>Eukaryota</taxon>
        <taxon>Fungi</taxon>
        <taxon>Dikarya</taxon>
        <taxon>Ascomycota</taxon>
        <taxon>Pezizomycotina</taxon>
        <taxon>Eurotiomycetes</taxon>
        <taxon>Eurotiomycetidae</taxon>
        <taxon>Eurotiales</taxon>
        <taxon>Aspergillaceae</taxon>
        <taxon>Aspergillus</taxon>
        <taxon>Aspergillus subgen. Nidulantes</taxon>
    </lineage>
</organism>
<protein>
    <submittedName>
        <fullName evidence="1">Uncharacterized protein</fullName>
    </submittedName>
</protein>
<dbReference type="AlphaFoldDB" id="A0A1L9PKA9"/>
<accession>A0A1L9PKA9</accession>
<sequence length="101" mass="10715">MGISHAAIVPASAKIVVTSGEPGLDLKTGQLVTESLEAQFRAAFDTVDVVLKNAGVTNGLRGAYKFTNAAPVILRFFMAFGVKELAMEGMKVEIRAEAVME</sequence>
<dbReference type="Proteomes" id="UP000184073">
    <property type="component" value="Unassembled WGS sequence"/>
</dbReference>
<dbReference type="RefSeq" id="XP_040667726.1">
    <property type="nucleotide sequence ID" value="XM_040817400.1"/>
</dbReference>
<keyword evidence="2" id="KW-1185">Reference proteome</keyword>
<dbReference type="EMBL" id="KV878128">
    <property type="protein sequence ID" value="OJJ01964.1"/>
    <property type="molecule type" value="Genomic_DNA"/>
</dbReference>
<dbReference type="InterPro" id="IPR035959">
    <property type="entry name" value="RutC-like_sf"/>
</dbReference>
<dbReference type="Gene3D" id="3.30.1330.40">
    <property type="entry name" value="RutC-like"/>
    <property type="match status" value="1"/>
</dbReference>
<dbReference type="SUPFAM" id="SSF55298">
    <property type="entry name" value="YjgF-like"/>
    <property type="match status" value="1"/>
</dbReference>
<dbReference type="GeneID" id="63732911"/>
<name>A0A1L9PKA9_ASPVE</name>
<reference evidence="2" key="1">
    <citation type="journal article" date="2017" name="Genome Biol.">
        <title>Comparative genomics reveals high biological diversity and specific adaptations in the industrially and medically important fungal genus Aspergillus.</title>
        <authorList>
            <person name="de Vries R.P."/>
            <person name="Riley R."/>
            <person name="Wiebenga A."/>
            <person name="Aguilar-Osorio G."/>
            <person name="Amillis S."/>
            <person name="Uchima C.A."/>
            <person name="Anderluh G."/>
            <person name="Asadollahi M."/>
            <person name="Askin M."/>
            <person name="Barry K."/>
            <person name="Battaglia E."/>
            <person name="Bayram O."/>
            <person name="Benocci T."/>
            <person name="Braus-Stromeyer S.A."/>
            <person name="Caldana C."/>
            <person name="Canovas D."/>
            <person name="Cerqueira G.C."/>
            <person name="Chen F."/>
            <person name="Chen W."/>
            <person name="Choi C."/>
            <person name="Clum A."/>
            <person name="Dos Santos R.A."/>
            <person name="Damasio A.R."/>
            <person name="Diallinas G."/>
            <person name="Emri T."/>
            <person name="Fekete E."/>
            <person name="Flipphi M."/>
            <person name="Freyberg S."/>
            <person name="Gallo A."/>
            <person name="Gournas C."/>
            <person name="Habgood R."/>
            <person name="Hainaut M."/>
            <person name="Harispe M.L."/>
            <person name="Henrissat B."/>
            <person name="Hilden K.S."/>
            <person name="Hope R."/>
            <person name="Hossain A."/>
            <person name="Karabika E."/>
            <person name="Karaffa L."/>
            <person name="Karanyi Z."/>
            <person name="Krasevec N."/>
            <person name="Kuo A."/>
            <person name="Kusch H."/>
            <person name="LaButti K."/>
            <person name="Lagendijk E.L."/>
            <person name="Lapidus A."/>
            <person name="Levasseur A."/>
            <person name="Lindquist E."/>
            <person name="Lipzen A."/>
            <person name="Logrieco A.F."/>
            <person name="MacCabe A."/>
            <person name="Maekelae M.R."/>
            <person name="Malavazi I."/>
            <person name="Melin P."/>
            <person name="Meyer V."/>
            <person name="Mielnichuk N."/>
            <person name="Miskei M."/>
            <person name="Molnar A.P."/>
            <person name="Mule G."/>
            <person name="Ngan C.Y."/>
            <person name="Orejas M."/>
            <person name="Orosz E."/>
            <person name="Ouedraogo J.P."/>
            <person name="Overkamp K.M."/>
            <person name="Park H.-S."/>
            <person name="Perrone G."/>
            <person name="Piumi F."/>
            <person name="Punt P.J."/>
            <person name="Ram A.F."/>
            <person name="Ramon A."/>
            <person name="Rauscher S."/>
            <person name="Record E."/>
            <person name="Riano-Pachon D.M."/>
            <person name="Robert V."/>
            <person name="Roehrig J."/>
            <person name="Ruller R."/>
            <person name="Salamov A."/>
            <person name="Salih N.S."/>
            <person name="Samson R.A."/>
            <person name="Sandor E."/>
            <person name="Sanguinetti M."/>
            <person name="Schuetze T."/>
            <person name="Sepcic K."/>
            <person name="Shelest E."/>
            <person name="Sherlock G."/>
            <person name="Sophianopoulou V."/>
            <person name="Squina F.M."/>
            <person name="Sun H."/>
            <person name="Susca A."/>
            <person name="Todd R.B."/>
            <person name="Tsang A."/>
            <person name="Unkles S.E."/>
            <person name="van de Wiele N."/>
            <person name="van Rossen-Uffink D."/>
            <person name="Oliveira J.V."/>
            <person name="Vesth T.C."/>
            <person name="Visser J."/>
            <person name="Yu J.-H."/>
            <person name="Zhou M."/>
            <person name="Andersen M.R."/>
            <person name="Archer D.B."/>
            <person name="Baker S.E."/>
            <person name="Benoit I."/>
            <person name="Brakhage A.A."/>
            <person name="Braus G.H."/>
            <person name="Fischer R."/>
            <person name="Frisvad J.C."/>
            <person name="Goldman G.H."/>
            <person name="Houbraken J."/>
            <person name="Oakley B."/>
            <person name="Pocsi I."/>
            <person name="Scazzocchio C."/>
            <person name="Seiboth B."/>
            <person name="vanKuyk P.A."/>
            <person name="Wortman J."/>
            <person name="Dyer P.S."/>
            <person name="Grigoriev I.V."/>
        </authorList>
    </citation>
    <scope>NUCLEOTIDE SEQUENCE [LARGE SCALE GENOMIC DNA]</scope>
    <source>
        <strain evidence="2">CBS 583.65</strain>
    </source>
</reference>
<dbReference type="VEuPathDB" id="FungiDB:ASPVEDRAFT_83485"/>
<dbReference type="Pfam" id="PF01042">
    <property type="entry name" value="Ribonuc_L-PSP"/>
    <property type="match status" value="1"/>
</dbReference>
<gene>
    <name evidence="1" type="ORF">ASPVEDRAFT_83485</name>
</gene>
<evidence type="ECO:0000313" key="1">
    <source>
        <dbReference type="EMBL" id="OJJ01964.1"/>
    </source>
</evidence>
<dbReference type="InterPro" id="IPR006175">
    <property type="entry name" value="YjgF/YER057c/UK114"/>
</dbReference>
<proteinExistence type="predicted"/>
<evidence type="ECO:0000313" key="2">
    <source>
        <dbReference type="Proteomes" id="UP000184073"/>
    </source>
</evidence>
<dbReference type="OrthoDB" id="309640at2759"/>